<gene>
    <name evidence="2" type="ORF">EDD65_11288</name>
</gene>
<dbReference type="Proteomes" id="UP000294567">
    <property type="component" value="Unassembled WGS sequence"/>
</dbReference>
<keyword evidence="3" id="KW-1185">Reference proteome</keyword>
<dbReference type="AlphaFoldDB" id="A0A4R3KSB9"/>
<dbReference type="GO" id="GO:0004519">
    <property type="term" value="F:endonuclease activity"/>
    <property type="evidence" value="ECO:0007669"/>
    <property type="project" value="UniProtKB-KW"/>
</dbReference>
<dbReference type="EMBL" id="SMAE01000012">
    <property type="protein sequence ID" value="TCS87130.1"/>
    <property type="molecule type" value="Genomic_DNA"/>
</dbReference>
<evidence type="ECO:0000313" key="2">
    <source>
        <dbReference type="EMBL" id="TCS87130.1"/>
    </source>
</evidence>
<organism evidence="2 3">
    <name type="scientific">Keratinibaculum paraultunense</name>
    <dbReference type="NCBI Taxonomy" id="1278232"/>
    <lineage>
        <taxon>Bacteria</taxon>
        <taxon>Bacillati</taxon>
        <taxon>Bacillota</taxon>
        <taxon>Tissierellia</taxon>
        <taxon>Tissierellales</taxon>
        <taxon>Tepidimicrobiaceae</taxon>
        <taxon>Keratinibaculum</taxon>
    </lineage>
</organism>
<dbReference type="RefSeq" id="WP_132029176.1">
    <property type="nucleotide sequence ID" value="NZ_CP068564.1"/>
</dbReference>
<reference evidence="2 3" key="1">
    <citation type="submission" date="2019-03" db="EMBL/GenBank/DDBJ databases">
        <title>Genomic Encyclopedia of Type Strains, Phase IV (KMG-IV): sequencing the most valuable type-strain genomes for metagenomic binning, comparative biology and taxonomic classification.</title>
        <authorList>
            <person name="Goeker M."/>
        </authorList>
    </citation>
    <scope>NUCLEOTIDE SEQUENCE [LARGE SCALE GENOMIC DNA]</scope>
    <source>
        <strain evidence="2 3">DSM 26752</strain>
    </source>
</reference>
<accession>A0A4R3KSB9</accession>
<evidence type="ECO:0000313" key="3">
    <source>
        <dbReference type="Proteomes" id="UP000294567"/>
    </source>
</evidence>
<sequence>MEKRLCIFCDEKKTQNDFNKEHIIPDALGNESLIIDCVCKDCNSLLGSRIDVHLTDSFYLIGKRAKLNLKGKSGKVPYILTNATGMKTVENNRGVSLKYNKRKEQYDIRVHPKVIAEEDGRIRIIASTADEIINIANTRKIRKKGKGLSDKERLALIEEIEKNKKTNEKKENREGVAINIKLEYDLRKIELAFLKIAYELLYFISISSGDIINTEKLRNEETINKIREVLYLEMIGNEDAKDENYDNYWEVSIKTDRDMEEFINKDNVTRFEKEIEQILGNNNWHFINILNINKQKEILIIIRLLNIVTSIIVIKSIEIADGIPFSIPLIVDSTSKRCISLQADIITKLIPNLVVSKKRN</sequence>
<keyword evidence="2" id="KW-0255">Endonuclease</keyword>
<evidence type="ECO:0000259" key="1">
    <source>
        <dbReference type="Pfam" id="PF14279"/>
    </source>
</evidence>
<dbReference type="OrthoDB" id="2804463at2"/>
<comment type="caution">
    <text evidence="2">The sequence shown here is derived from an EMBL/GenBank/DDBJ whole genome shotgun (WGS) entry which is preliminary data.</text>
</comment>
<keyword evidence="2" id="KW-0540">Nuclease</keyword>
<protein>
    <submittedName>
        <fullName evidence="2">HNH endonuclease</fullName>
    </submittedName>
</protein>
<dbReference type="InterPro" id="IPR029471">
    <property type="entry name" value="HNH_5"/>
</dbReference>
<name>A0A4R3KSB9_9FIRM</name>
<proteinExistence type="predicted"/>
<feature type="domain" description="HNH endonuclease 5" evidence="1">
    <location>
        <begin position="6"/>
        <end position="58"/>
    </location>
</feature>
<keyword evidence="2" id="KW-0378">Hydrolase</keyword>
<dbReference type="Pfam" id="PF14279">
    <property type="entry name" value="HNH_5"/>
    <property type="match status" value="1"/>
</dbReference>